<dbReference type="GO" id="GO:0016787">
    <property type="term" value="F:hydrolase activity"/>
    <property type="evidence" value="ECO:0007669"/>
    <property type="project" value="UniProtKB-KW"/>
</dbReference>
<keyword evidence="2" id="KW-0378">Hydrolase</keyword>
<protein>
    <submittedName>
        <fullName evidence="2">Metal-dependent hydrolase</fullName>
    </submittedName>
</protein>
<keyword evidence="1" id="KW-0472">Membrane</keyword>
<organism evidence="2 3">
    <name type="scientific">Thermococcus argininiproducens</name>
    <dbReference type="NCBI Taxonomy" id="2866384"/>
    <lineage>
        <taxon>Archaea</taxon>
        <taxon>Methanobacteriati</taxon>
        <taxon>Methanobacteriota</taxon>
        <taxon>Thermococci</taxon>
        <taxon>Thermococcales</taxon>
        <taxon>Thermococcaceae</taxon>
        <taxon>Thermococcus</taxon>
    </lineage>
</organism>
<name>A0A9E7SCN0_9EURY</name>
<evidence type="ECO:0000313" key="3">
    <source>
        <dbReference type="Proteomes" id="UP001056425"/>
    </source>
</evidence>
<dbReference type="InterPro" id="IPR007404">
    <property type="entry name" value="YdjM-like"/>
</dbReference>
<evidence type="ECO:0000256" key="1">
    <source>
        <dbReference type="SAM" id="Phobius"/>
    </source>
</evidence>
<accession>A0A9E7SCN0</accession>
<proteinExistence type="predicted"/>
<feature type="transmembrane region" description="Helical" evidence="1">
    <location>
        <begin position="153"/>
        <end position="170"/>
    </location>
</feature>
<reference evidence="2 3" key="1">
    <citation type="submission" date="2021-08" db="EMBL/GenBank/DDBJ databases">
        <title>Thermococcus onnuriiensis IOH2.</title>
        <authorList>
            <person name="Park Y.-J."/>
        </authorList>
    </citation>
    <scope>NUCLEOTIDE SEQUENCE [LARGE SCALE GENOMIC DNA]</scope>
    <source>
        <strain evidence="2 3">IOH2</strain>
    </source>
</reference>
<dbReference type="AlphaFoldDB" id="A0A9E7SCN0"/>
<dbReference type="KEGG" id="thei:K1720_08855"/>
<dbReference type="EMBL" id="CP080572">
    <property type="protein sequence ID" value="USG99606.1"/>
    <property type="molecule type" value="Genomic_DNA"/>
</dbReference>
<keyword evidence="1" id="KW-0812">Transmembrane</keyword>
<keyword evidence="1" id="KW-1133">Transmembrane helix</keyword>
<feature type="transmembrane region" description="Helical" evidence="1">
    <location>
        <begin position="6"/>
        <end position="24"/>
    </location>
</feature>
<feature type="transmembrane region" description="Helical" evidence="1">
    <location>
        <begin position="124"/>
        <end position="141"/>
    </location>
</feature>
<dbReference type="Proteomes" id="UP001056425">
    <property type="component" value="Chromosome"/>
</dbReference>
<dbReference type="Pfam" id="PF04307">
    <property type="entry name" value="YdjM"/>
    <property type="match status" value="1"/>
</dbReference>
<dbReference type="GeneID" id="72778453"/>
<feature type="transmembrane region" description="Helical" evidence="1">
    <location>
        <begin position="31"/>
        <end position="49"/>
    </location>
</feature>
<sequence>MNYNGHVLSGLLTYPLAVFFASFLKQYANIPFELSLMAMIFGYGVYVLGADLPDLDHPEALIHRGIKPIVSVFVGSAVFVRVRGYLSFGNETWMDESVAWAVGAFFAVGAWYAFSAMLPKHRGIVHSITFATIYGLSIFALCRHGLVFKFGEALFMGFVAFLGYVLHLIVDKEVKLI</sequence>
<dbReference type="RefSeq" id="WP_251948746.1">
    <property type="nucleotide sequence ID" value="NZ_CP080572.1"/>
</dbReference>
<feature type="transmembrane region" description="Helical" evidence="1">
    <location>
        <begin position="98"/>
        <end position="118"/>
    </location>
</feature>
<evidence type="ECO:0000313" key="2">
    <source>
        <dbReference type="EMBL" id="USG99606.1"/>
    </source>
</evidence>
<feature type="transmembrane region" description="Helical" evidence="1">
    <location>
        <begin position="69"/>
        <end position="86"/>
    </location>
</feature>
<keyword evidence="3" id="KW-1185">Reference proteome</keyword>
<gene>
    <name evidence="2" type="ORF">K1720_08855</name>
</gene>